<dbReference type="Pfam" id="PF18425">
    <property type="entry name" value="CspB_prodomain"/>
    <property type="match status" value="1"/>
</dbReference>
<organism evidence="10 11">
    <name type="scientific">Anaerobutyricum hallii</name>
    <dbReference type="NCBI Taxonomy" id="39488"/>
    <lineage>
        <taxon>Bacteria</taxon>
        <taxon>Bacillati</taxon>
        <taxon>Bacillota</taxon>
        <taxon>Clostridia</taxon>
        <taxon>Lachnospirales</taxon>
        <taxon>Lachnospiraceae</taxon>
        <taxon>Anaerobutyricum</taxon>
    </lineage>
</organism>
<dbReference type="SUPFAM" id="SSF52743">
    <property type="entry name" value="Subtilisin-like"/>
    <property type="match status" value="1"/>
</dbReference>
<evidence type="ECO:0000313" key="10">
    <source>
        <dbReference type="EMBL" id="CUM97920.1"/>
    </source>
</evidence>
<dbReference type="Pfam" id="PF00082">
    <property type="entry name" value="Peptidase_S8"/>
    <property type="match status" value="2"/>
</dbReference>
<protein>
    <submittedName>
        <fullName evidence="10">PII-type proteinase</fullName>
        <ecNumber evidence="10">3.4.21.96</ecNumber>
    </submittedName>
</protein>
<comment type="similarity">
    <text evidence="1 6 7">Belongs to the peptidase S8 family.</text>
</comment>
<keyword evidence="3 6" id="KW-0378">Hydrolase</keyword>
<dbReference type="Gene3D" id="2.60.120.1290">
    <property type="match status" value="1"/>
</dbReference>
<dbReference type="Proteomes" id="UP000095390">
    <property type="component" value="Unassembled WGS sequence"/>
</dbReference>
<feature type="domain" description="Csp protease B prodomain" evidence="9">
    <location>
        <begin position="12"/>
        <end position="98"/>
    </location>
</feature>
<evidence type="ECO:0000256" key="7">
    <source>
        <dbReference type="RuleBase" id="RU003355"/>
    </source>
</evidence>
<sequence length="657" mass="71850">MLSITEIEQINQKLNPELALSLSLDNAKRMESSLLHSGFSPSTDMWKLILFYNGSLEEIKEMISFSFIPLLGNFAILFIKEKDIPSFLTFPQVLYVELSRPIYENALTGIDASCFPDYNIVTGRNVNATTLTGKGTAIAVLDSGVDYRHPDFRNVDGSTRILAYWDQSLPFASFNKENTNSNSSNSDNFQYISTTNSQNNYIAADNRTNTRRNNVSKHSSATDNPYNLGVIFSEEDLNRLLMPKSSSVPSDSSTFSVTDPVTELLSPSEDVSGHGTHIAGICSGNGRASNGNSQGVAPESSLIVVKLKNETASVYTDYANLMMAVDFAVRFANSRSLPLSINISYGSNDGSHTGSSLLELFMEQVSLYGKNVICAATGNEGLTRRHASLNTISNQNTYDKSIDFTIAPGERSLYLEIWQTFADDFFYELFSPSGLESFVFPAVPGIYAYMIADTTIYLTINNPTPYQPFRQYFLSFSSNTTFITSGTWALHIESTPTGKIVDGRLQFWLPSKEATNSATGFLVPSSDMTFTIPSTASSVISVSGYDSSLDVFAPFSGQGFSNNRHTKPDLCAPAVNILSTAPGGGYTIRTGTSMAAPFVTGAAALLMQHGIVNGNDPFLYGEKTKAYLWKSARPLPAFSEYPNEKIGWGALCLRNIF</sequence>
<dbReference type="Gene3D" id="3.30.70.2980">
    <property type="match status" value="1"/>
</dbReference>
<feature type="active site" description="Charge relay system" evidence="5 6">
    <location>
        <position position="274"/>
    </location>
</feature>
<evidence type="ECO:0000256" key="4">
    <source>
        <dbReference type="ARBA" id="ARBA00022825"/>
    </source>
</evidence>
<dbReference type="InterPro" id="IPR023827">
    <property type="entry name" value="Peptidase_S8_Asp-AS"/>
</dbReference>
<evidence type="ECO:0000259" key="8">
    <source>
        <dbReference type="Pfam" id="PF00082"/>
    </source>
</evidence>
<dbReference type="RefSeq" id="WP_055182839.1">
    <property type="nucleotide sequence ID" value="NZ_CAUBTG010000056.1"/>
</dbReference>
<gene>
    <name evidence="10" type="primary">prtP</name>
    <name evidence="10" type="ORF">ERS852578_01443</name>
</gene>
<evidence type="ECO:0000313" key="11">
    <source>
        <dbReference type="Proteomes" id="UP000095390"/>
    </source>
</evidence>
<dbReference type="PANTHER" id="PTHR43806:SF11">
    <property type="entry name" value="CEREVISIN-RELATED"/>
    <property type="match status" value="1"/>
</dbReference>
<dbReference type="InterPro" id="IPR041365">
    <property type="entry name" value="CspB_prodomain"/>
</dbReference>
<dbReference type="PROSITE" id="PS00136">
    <property type="entry name" value="SUBTILASE_ASP"/>
    <property type="match status" value="1"/>
</dbReference>
<reference evidence="10 11" key="1">
    <citation type="submission" date="2015-09" db="EMBL/GenBank/DDBJ databases">
        <authorList>
            <consortium name="Pathogen Informatics"/>
        </authorList>
    </citation>
    <scope>NUCLEOTIDE SEQUENCE [LARGE SCALE GENOMIC DNA]</scope>
    <source>
        <strain evidence="10 11">2789STDY5834966</strain>
    </source>
</reference>
<feature type="domain" description="Peptidase S8/S53" evidence="8">
    <location>
        <begin position="133"/>
        <end position="401"/>
    </location>
</feature>
<feature type="domain" description="Peptidase S8/S53" evidence="8">
    <location>
        <begin position="528"/>
        <end position="649"/>
    </location>
</feature>
<dbReference type="EMBL" id="CYYC01000015">
    <property type="protein sequence ID" value="CUM97920.1"/>
    <property type="molecule type" value="Genomic_DNA"/>
</dbReference>
<evidence type="ECO:0000256" key="5">
    <source>
        <dbReference type="PIRSR" id="PIRSR615500-1"/>
    </source>
</evidence>
<dbReference type="AlphaFoldDB" id="A0A173T601"/>
<dbReference type="Gene3D" id="3.40.50.200">
    <property type="entry name" value="Peptidase S8/S53 domain"/>
    <property type="match status" value="1"/>
</dbReference>
<evidence type="ECO:0000259" key="9">
    <source>
        <dbReference type="Pfam" id="PF18425"/>
    </source>
</evidence>
<dbReference type="InterPro" id="IPR015500">
    <property type="entry name" value="Peptidase_S8_subtilisin-rel"/>
</dbReference>
<dbReference type="OrthoDB" id="9762689at2"/>
<dbReference type="InterPro" id="IPR034045">
    <property type="entry name" value="Pep_S8_CspA-like"/>
</dbReference>
<dbReference type="PANTHER" id="PTHR43806">
    <property type="entry name" value="PEPTIDASE S8"/>
    <property type="match status" value="1"/>
</dbReference>
<dbReference type="PROSITE" id="PS51892">
    <property type="entry name" value="SUBTILASE"/>
    <property type="match status" value="1"/>
</dbReference>
<evidence type="ECO:0000256" key="6">
    <source>
        <dbReference type="PROSITE-ProRule" id="PRU01240"/>
    </source>
</evidence>
<feature type="active site" description="Charge relay system" evidence="5 6">
    <location>
        <position position="593"/>
    </location>
</feature>
<dbReference type="InterPro" id="IPR036852">
    <property type="entry name" value="Peptidase_S8/S53_dom_sf"/>
</dbReference>
<accession>A0A173T601</accession>
<name>A0A173T601_9FIRM</name>
<dbReference type="GO" id="GO:0004252">
    <property type="term" value="F:serine-type endopeptidase activity"/>
    <property type="evidence" value="ECO:0007669"/>
    <property type="project" value="UniProtKB-UniRule"/>
</dbReference>
<keyword evidence="4 6" id="KW-0720">Serine protease</keyword>
<dbReference type="InterPro" id="IPR023828">
    <property type="entry name" value="Peptidase_S8_Ser-AS"/>
</dbReference>
<feature type="active site" description="Charge relay system" evidence="5 6">
    <location>
        <position position="142"/>
    </location>
</feature>
<dbReference type="CDD" id="cd07478">
    <property type="entry name" value="Peptidases_S8_CspA-like"/>
    <property type="match status" value="1"/>
</dbReference>
<dbReference type="InterPro" id="IPR050131">
    <property type="entry name" value="Peptidase_S8_subtilisin-like"/>
</dbReference>
<dbReference type="InterPro" id="IPR000209">
    <property type="entry name" value="Peptidase_S8/S53_dom"/>
</dbReference>
<dbReference type="PROSITE" id="PS00138">
    <property type="entry name" value="SUBTILASE_SER"/>
    <property type="match status" value="1"/>
</dbReference>
<evidence type="ECO:0000256" key="2">
    <source>
        <dbReference type="ARBA" id="ARBA00022670"/>
    </source>
</evidence>
<dbReference type="PRINTS" id="PR00723">
    <property type="entry name" value="SUBTILISIN"/>
</dbReference>
<evidence type="ECO:0000256" key="1">
    <source>
        <dbReference type="ARBA" id="ARBA00011073"/>
    </source>
</evidence>
<keyword evidence="2 6" id="KW-0645">Protease</keyword>
<dbReference type="GO" id="GO:0006508">
    <property type="term" value="P:proteolysis"/>
    <property type="evidence" value="ECO:0007669"/>
    <property type="project" value="UniProtKB-KW"/>
</dbReference>
<evidence type="ECO:0000256" key="3">
    <source>
        <dbReference type="ARBA" id="ARBA00022801"/>
    </source>
</evidence>
<proteinExistence type="inferred from homology"/>
<dbReference type="EC" id="3.4.21.96" evidence="10"/>